<dbReference type="Proteomes" id="UP000235728">
    <property type="component" value="Unassembled WGS sequence"/>
</dbReference>
<sequence length="164" mass="18470">MRISRRKLRKALALQDRQQQVKELTEISILAKALPRFGSEDNSDDEQEGDHSARDSADDDNDDSGDNNRILRRNALFALHGTRFEDDIRKGIADLEKTAVKQQVPMISRLIEYRAREGQDLSQIFQDSDATTTDSKQARWESQIGNATAITVAQETGARLQGDL</sequence>
<evidence type="ECO:0000313" key="3">
    <source>
        <dbReference type="Proteomes" id="UP000235728"/>
    </source>
</evidence>
<evidence type="ECO:0000256" key="1">
    <source>
        <dbReference type="SAM" id="MobiDB-lite"/>
    </source>
</evidence>
<evidence type="ECO:0000313" key="2">
    <source>
        <dbReference type="EMBL" id="PMB65148.1"/>
    </source>
</evidence>
<gene>
    <name evidence="2" type="ORF">BM221_008504</name>
</gene>
<comment type="caution">
    <text evidence="2">The sequence shown here is derived from an EMBL/GenBank/DDBJ whole genome shotgun (WGS) entry which is preliminary data.</text>
</comment>
<reference evidence="2 3" key="1">
    <citation type="journal article" date="2016" name="Appl. Microbiol. Biotechnol.">
        <title>Characterization of T-DNA insertion mutants with decreased virulence in the entomopathogenic fungus Beauveria bassiana JEF-007.</title>
        <authorList>
            <person name="Kim S."/>
            <person name="Lee S.J."/>
            <person name="Nai Y.S."/>
            <person name="Yu J.S."/>
            <person name="Lee M.R."/>
            <person name="Yang Y.T."/>
            <person name="Kim J.S."/>
        </authorList>
    </citation>
    <scope>NUCLEOTIDE SEQUENCE [LARGE SCALE GENOMIC DNA]</scope>
    <source>
        <strain evidence="2 3">JEF-007</strain>
    </source>
</reference>
<feature type="region of interest" description="Disordered" evidence="1">
    <location>
        <begin position="37"/>
        <end position="69"/>
    </location>
</feature>
<dbReference type="EMBL" id="MRVG01000010">
    <property type="protein sequence ID" value="PMB65148.1"/>
    <property type="molecule type" value="Genomic_DNA"/>
</dbReference>
<accession>A0A2N6NCZ7</accession>
<name>A0A2N6NCZ7_BEABA</name>
<organism evidence="2 3">
    <name type="scientific">Beauveria bassiana</name>
    <name type="common">White muscardine disease fungus</name>
    <name type="synonym">Tritirachium shiotae</name>
    <dbReference type="NCBI Taxonomy" id="176275"/>
    <lineage>
        <taxon>Eukaryota</taxon>
        <taxon>Fungi</taxon>
        <taxon>Dikarya</taxon>
        <taxon>Ascomycota</taxon>
        <taxon>Pezizomycotina</taxon>
        <taxon>Sordariomycetes</taxon>
        <taxon>Hypocreomycetidae</taxon>
        <taxon>Hypocreales</taxon>
        <taxon>Cordycipitaceae</taxon>
        <taxon>Beauveria</taxon>
    </lineage>
</organism>
<protein>
    <submittedName>
        <fullName evidence="2">Uncharacterized protein</fullName>
    </submittedName>
</protein>
<dbReference type="AlphaFoldDB" id="A0A2N6NCZ7"/>
<proteinExistence type="predicted"/>